<accession>A0ABQ4DLF5</accession>
<organism evidence="1 2">
    <name type="scientific">Cellulomonas phragmiteti</name>
    <dbReference type="NCBI Taxonomy" id="478780"/>
    <lineage>
        <taxon>Bacteria</taxon>
        <taxon>Bacillati</taxon>
        <taxon>Actinomycetota</taxon>
        <taxon>Actinomycetes</taxon>
        <taxon>Micrococcales</taxon>
        <taxon>Cellulomonadaceae</taxon>
        <taxon>Cellulomonas</taxon>
    </lineage>
</organism>
<comment type="caution">
    <text evidence="1">The sequence shown here is derived from an EMBL/GenBank/DDBJ whole genome shotgun (WGS) entry which is preliminary data.</text>
</comment>
<dbReference type="InterPro" id="IPR029060">
    <property type="entry name" value="PIN-like_dom_sf"/>
</dbReference>
<dbReference type="SUPFAM" id="SSF88723">
    <property type="entry name" value="PIN domain-like"/>
    <property type="match status" value="1"/>
</dbReference>
<evidence type="ECO:0008006" key="3">
    <source>
        <dbReference type="Google" id="ProtNLM"/>
    </source>
</evidence>
<dbReference type="Proteomes" id="UP000614741">
    <property type="component" value="Unassembled WGS sequence"/>
</dbReference>
<dbReference type="RefSeq" id="WP_203673685.1">
    <property type="nucleotide sequence ID" value="NZ_BONP01000009.1"/>
</dbReference>
<name>A0ABQ4DLF5_9CELL</name>
<reference evidence="1 2" key="1">
    <citation type="submission" date="2021-01" db="EMBL/GenBank/DDBJ databases">
        <title>Whole genome shotgun sequence of Cellulomonas phragmiteti NBRC 110785.</title>
        <authorList>
            <person name="Komaki H."/>
            <person name="Tamura T."/>
        </authorList>
    </citation>
    <scope>NUCLEOTIDE SEQUENCE [LARGE SCALE GENOMIC DNA]</scope>
    <source>
        <strain evidence="1 2">NBRC 110785</strain>
    </source>
</reference>
<proteinExistence type="predicted"/>
<sequence>MNEHRYLLDANVLTRLTASQRASAFVSDRCHVPAEVMYEVRGLSDRSAIARLELPTDVRTLERLRDVMAAVAPGDLSLVDLYRNKGCADPVIVAAALAAEDGRDQLWQTEWHVVSDDNAVRAAALTFGIQPVSRHELVALIEADGPA</sequence>
<gene>
    <name evidence="1" type="ORF">Cph01nite_19480</name>
</gene>
<evidence type="ECO:0000313" key="1">
    <source>
        <dbReference type="EMBL" id="GIG40186.1"/>
    </source>
</evidence>
<protein>
    <recommendedName>
        <fullName evidence="3">PIN domain-containing protein</fullName>
    </recommendedName>
</protein>
<evidence type="ECO:0000313" key="2">
    <source>
        <dbReference type="Proteomes" id="UP000614741"/>
    </source>
</evidence>
<dbReference type="EMBL" id="BONP01000009">
    <property type="protein sequence ID" value="GIG40186.1"/>
    <property type="molecule type" value="Genomic_DNA"/>
</dbReference>
<keyword evidence="2" id="KW-1185">Reference proteome</keyword>